<protein>
    <submittedName>
        <fullName evidence="2">Extensin family protein</fullName>
    </submittedName>
</protein>
<keyword evidence="3" id="KW-1185">Reference proteome</keyword>
<dbReference type="RefSeq" id="WP_380928029.1">
    <property type="nucleotide sequence ID" value="NZ_JBHUGS010000001.1"/>
</dbReference>
<dbReference type="InterPro" id="IPR009683">
    <property type="entry name" value="Extensin-like_C"/>
</dbReference>
<dbReference type="EMBL" id="JBHUGS010000001">
    <property type="protein sequence ID" value="MFD1950186.1"/>
    <property type="molecule type" value="Genomic_DNA"/>
</dbReference>
<dbReference type="Pfam" id="PF06904">
    <property type="entry name" value="Extensin-like_C"/>
    <property type="match status" value="1"/>
</dbReference>
<organism evidence="2 3">
    <name type="scientific">Sphingomonas arantia</name>
    <dbReference type="NCBI Taxonomy" id="1460676"/>
    <lineage>
        <taxon>Bacteria</taxon>
        <taxon>Pseudomonadati</taxon>
        <taxon>Pseudomonadota</taxon>
        <taxon>Alphaproteobacteria</taxon>
        <taxon>Sphingomonadales</taxon>
        <taxon>Sphingomonadaceae</taxon>
        <taxon>Sphingomonas</taxon>
    </lineage>
</organism>
<accession>A0ABW4TYV1</accession>
<sequence>MSLRPFLSALIVLMLIAALLLTVVAIGHRRPQDVPWTRLDLGDTIGLFTGRKLSALKSDPTECRALLDRAGISFTRLPNRSDGPTCGYTDGIRAQTSGPLGIGYRPAIGASCAVVASLATWEWQVVQPAAIRHFGRRVATIDDFGTYNCRRIGGGRSAAATANWSEHSSANAVDIAGFRLADGRRITVAGDWTGTGPKAAFLREVRDGACKLFGTTLSPDYNAAHRDHLHLDQAQRGTAGWRACR</sequence>
<evidence type="ECO:0000313" key="3">
    <source>
        <dbReference type="Proteomes" id="UP001597400"/>
    </source>
</evidence>
<proteinExistence type="predicted"/>
<comment type="caution">
    <text evidence="2">The sequence shown here is derived from an EMBL/GenBank/DDBJ whole genome shotgun (WGS) entry which is preliminary data.</text>
</comment>
<name>A0ABW4TYV1_9SPHN</name>
<evidence type="ECO:0000313" key="2">
    <source>
        <dbReference type="EMBL" id="MFD1950186.1"/>
    </source>
</evidence>
<reference evidence="3" key="1">
    <citation type="journal article" date="2019" name="Int. J. Syst. Evol. Microbiol.">
        <title>The Global Catalogue of Microorganisms (GCM) 10K type strain sequencing project: providing services to taxonomists for standard genome sequencing and annotation.</title>
        <authorList>
            <consortium name="The Broad Institute Genomics Platform"/>
            <consortium name="The Broad Institute Genome Sequencing Center for Infectious Disease"/>
            <person name="Wu L."/>
            <person name="Ma J."/>
        </authorList>
    </citation>
    <scope>NUCLEOTIDE SEQUENCE [LARGE SCALE GENOMIC DNA]</scope>
    <source>
        <strain evidence="3">CGMCC 1.12702</strain>
    </source>
</reference>
<feature type="domain" description="Extensin-like C-terminal" evidence="1">
    <location>
        <begin position="62"/>
        <end position="245"/>
    </location>
</feature>
<evidence type="ECO:0000259" key="1">
    <source>
        <dbReference type="Pfam" id="PF06904"/>
    </source>
</evidence>
<gene>
    <name evidence="2" type="ORF">ACFSGX_05325</name>
</gene>
<dbReference type="Proteomes" id="UP001597400">
    <property type="component" value="Unassembled WGS sequence"/>
</dbReference>